<comment type="caution">
    <text evidence="1">The sequence shown here is derived from an EMBL/GenBank/DDBJ whole genome shotgun (WGS) entry which is preliminary data.</text>
</comment>
<reference evidence="1" key="1">
    <citation type="submission" date="2021-12" db="EMBL/GenBank/DDBJ databases">
        <title>Novel species in genus Dyadobacter.</title>
        <authorList>
            <person name="Ma C."/>
        </authorList>
    </citation>
    <scope>NUCLEOTIDE SEQUENCE</scope>
    <source>
        <strain evidence="1">CY399</strain>
    </source>
</reference>
<protein>
    <submittedName>
        <fullName evidence="1">Uncharacterized protein</fullName>
    </submittedName>
</protein>
<name>A0A9X1P9W8_9BACT</name>
<evidence type="ECO:0000313" key="1">
    <source>
        <dbReference type="EMBL" id="MCF0039420.1"/>
    </source>
</evidence>
<evidence type="ECO:0000313" key="2">
    <source>
        <dbReference type="Proteomes" id="UP001139700"/>
    </source>
</evidence>
<dbReference type="AlphaFoldDB" id="A0A9X1P9W8"/>
<sequence length="47" mass="5488">MKSKKQYQPEKQLNGEQIVEKKLMEMNELLSKVDLSKLPKRQSAGQK</sequence>
<proteinExistence type="predicted"/>
<dbReference type="EMBL" id="JAJTTA010000002">
    <property type="protein sequence ID" value="MCF0039420.1"/>
    <property type="molecule type" value="Genomic_DNA"/>
</dbReference>
<dbReference type="RefSeq" id="WP_234611880.1">
    <property type="nucleotide sequence ID" value="NZ_CP098806.1"/>
</dbReference>
<accession>A0A9X1P9W8</accession>
<gene>
    <name evidence="1" type="ORF">LXM24_04920</name>
</gene>
<dbReference type="Proteomes" id="UP001139700">
    <property type="component" value="Unassembled WGS sequence"/>
</dbReference>
<keyword evidence="2" id="KW-1185">Reference proteome</keyword>
<organism evidence="1 2">
    <name type="scientific">Dyadobacter fanqingshengii</name>
    <dbReference type="NCBI Taxonomy" id="2906443"/>
    <lineage>
        <taxon>Bacteria</taxon>
        <taxon>Pseudomonadati</taxon>
        <taxon>Bacteroidota</taxon>
        <taxon>Cytophagia</taxon>
        <taxon>Cytophagales</taxon>
        <taxon>Spirosomataceae</taxon>
        <taxon>Dyadobacter</taxon>
    </lineage>
</organism>